<evidence type="ECO:0000256" key="1">
    <source>
        <dbReference type="SAM" id="Coils"/>
    </source>
</evidence>
<sequence>MKPAEQEMISKNQIEDTLARVHKSIDELVRQRNELAAEGAGLLALFEVVMNIVHGKEDRAEVIKERLSLAVRGCNHATTTTKAIRQFEADGMDKLLAELKKSVEEGLSAEYRPGADLCLGMVEALARKGRQSL</sequence>
<keyword evidence="1" id="KW-0175">Coiled coil</keyword>
<accession>A0A9N8CTC4</accession>
<dbReference type="Proteomes" id="UP000837205">
    <property type="component" value="Unassembled WGS sequence"/>
</dbReference>
<evidence type="ECO:0000313" key="5">
    <source>
        <dbReference type="Proteomes" id="UP000837205"/>
    </source>
</evidence>
<feature type="coiled-coil region" evidence="1">
    <location>
        <begin position="11"/>
        <end position="38"/>
    </location>
</feature>
<evidence type="ECO:0000313" key="4">
    <source>
        <dbReference type="Proteomes" id="UP000834503"/>
    </source>
</evidence>
<dbReference type="EMBL" id="CAHPQX010000026">
    <property type="protein sequence ID" value="CAB5591464.1"/>
    <property type="molecule type" value="Genomic_DNA"/>
</dbReference>
<evidence type="ECO:0000313" key="2">
    <source>
        <dbReference type="EMBL" id="CAB5591464.1"/>
    </source>
</evidence>
<dbReference type="AlphaFoldDB" id="A0A9N8CTC4"/>
<dbReference type="Proteomes" id="UP000834503">
    <property type="component" value="Unassembled WGS sequence"/>
</dbReference>
<keyword evidence="5" id="KW-1185">Reference proteome</keyword>
<gene>
    <name evidence="2" type="ORF">GHA_04576</name>
    <name evidence="3" type="ORF">TML_06072</name>
</gene>
<comment type="caution">
    <text evidence="2">The sequence shown here is derived from an EMBL/GenBank/DDBJ whole genome shotgun (WGS) entry which is preliminary data.</text>
</comment>
<proteinExistence type="predicted"/>
<protein>
    <submittedName>
        <fullName evidence="2">Uncharacterized protein</fullName>
    </submittedName>
</protein>
<dbReference type="EMBL" id="CAIIUA010000005">
    <property type="protein sequence ID" value="CAC9267443.1"/>
    <property type="molecule type" value="Genomic_DNA"/>
</dbReference>
<organism evidence="2 4">
    <name type="scientific">Citrobacter werkmanii</name>
    <dbReference type="NCBI Taxonomy" id="67827"/>
    <lineage>
        <taxon>Bacteria</taxon>
        <taxon>Pseudomonadati</taxon>
        <taxon>Pseudomonadota</taxon>
        <taxon>Gammaproteobacteria</taxon>
        <taxon>Enterobacterales</taxon>
        <taxon>Enterobacteriaceae</taxon>
        <taxon>Citrobacter</taxon>
        <taxon>Citrobacter freundii complex</taxon>
    </lineage>
</organism>
<reference evidence="2" key="1">
    <citation type="submission" date="2020-05" db="EMBL/GenBank/DDBJ databases">
        <authorList>
            <person name="Delgado-Blas J."/>
        </authorList>
    </citation>
    <scope>NUCLEOTIDE SEQUENCE</scope>
    <source>
        <strain evidence="2">BB1459</strain>
        <strain evidence="3">BB1480</strain>
    </source>
</reference>
<name>A0A9N8CTC4_9ENTR</name>
<evidence type="ECO:0000313" key="3">
    <source>
        <dbReference type="EMBL" id="CAC9267443.1"/>
    </source>
</evidence>